<accession>A0ABN6S3W8</accession>
<gene>
    <name evidence="2" type="ORF">SYK_11170</name>
</gene>
<proteinExistence type="predicted"/>
<dbReference type="InterPro" id="IPR007461">
    <property type="entry name" value="Ysc84_actin-binding"/>
</dbReference>
<protein>
    <recommendedName>
        <fullName evidence="1">Ysc84 actin-binding domain-containing protein</fullName>
    </recommendedName>
</protein>
<organism evidence="2 3">
    <name type="scientific">Pseudodesulfovibrio nedwellii</name>
    <dbReference type="NCBI Taxonomy" id="2973072"/>
    <lineage>
        <taxon>Bacteria</taxon>
        <taxon>Pseudomonadati</taxon>
        <taxon>Thermodesulfobacteriota</taxon>
        <taxon>Desulfovibrionia</taxon>
        <taxon>Desulfovibrionales</taxon>
        <taxon>Desulfovibrionaceae</taxon>
    </lineage>
</organism>
<keyword evidence="3" id="KW-1185">Reference proteome</keyword>
<dbReference type="CDD" id="cd11524">
    <property type="entry name" value="SYLF"/>
    <property type="match status" value="1"/>
</dbReference>
<evidence type="ECO:0000313" key="3">
    <source>
        <dbReference type="Proteomes" id="UP001317742"/>
    </source>
</evidence>
<dbReference type="EMBL" id="AP026709">
    <property type="protein sequence ID" value="BDQ36757.1"/>
    <property type="molecule type" value="Genomic_DNA"/>
</dbReference>
<sequence>MAGCAGKTTRGADGDIAAANALVDEAANVLETTIRNDHEGVIGKMIDKAKGVLIIPAIGEASLLVSIGGGNAVLMASTDEGWTGPVFLTKGSVGFGFQAGVSKQSGVVLFMHEDDVRYMLLTGAILQAHARLIVLNIDYEIHETDEFYESGNVYFVGERSGLYAGLAVNSGGFTDRTVLNEAYTGVKGGGPRSILLEQKIQPEAAKRLRELLSQAGNEIKALNENAFTQAK</sequence>
<evidence type="ECO:0000259" key="1">
    <source>
        <dbReference type="Pfam" id="PF04366"/>
    </source>
</evidence>
<dbReference type="Pfam" id="PF04366">
    <property type="entry name" value="Ysc84"/>
    <property type="match status" value="1"/>
</dbReference>
<name>A0ABN6S3W8_9BACT</name>
<dbReference type="Proteomes" id="UP001317742">
    <property type="component" value="Chromosome"/>
</dbReference>
<feature type="domain" description="Ysc84 actin-binding" evidence="1">
    <location>
        <begin position="92"/>
        <end position="215"/>
    </location>
</feature>
<reference evidence="2 3" key="1">
    <citation type="submission" date="2022-08" db="EMBL/GenBank/DDBJ databases">
        <title>Genome Sequence of the sulphate-reducing bacterium, Pseudodesulfovibrio sp. SYK.</title>
        <authorList>
            <person name="Kondo R."/>
            <person name="Kataoka T."/>
        </authorList>
    </citation>
    <scope>NUCLEOTIDE SEQUENCE [LARGE SCALE GENOMIC DNA]</scope>
    <source>
        <strain evidence="2 3">SYK</strain>
    </source>
</reference>
<evidence type="ECO:0000313" key="2">
    <source>
        <dbReference type="EMBL" id="BDQ36757.1"/>
    </source>
</evidence>